<evidence type="ECO:0000313" key="4">
    <source>
        <dbReference type="Proteomes" id="UP000886884"/>
    </source>
</evidence>
<name>A0A9D1P9C6_9FIRM</name>
<gene>
    <name evidence="3" type="ORF">IAA64_13160</name>
</gene>
<keyword evidence="2" id="KW-0732">Signal</keyword>
<feature type="region of interest" description="Disordered" evidence="1">
    <location>
        <begin position="31"/>
        <end position="125"/>
    </location>
</feature>
<dbReference type="EMBL" id="DVOT01000239">
    <property type="protein sequence ID" value="HIV28905.1"/>
    <property type="molecule type" value="Genomic_DNA"/>
</dbReference>
<feature type="compositionally biased region" description="Low complexity" evidence="1">
    <location>
        <begin position="104"/>
        <end position="125"/>
    </location>
</feature>
<feature type="compositionally biased region" description="Low complexity" evidence="1">
    <location>
        <begin position="40"/>
        <end position="50"/>
    </location>
</feature>
<evidence type="ECO:0000256" key="1">
    <source>
        <dbReference type="SAM" id="MobiDB-lite"/>
    </source>
</evidence>
<accession>A0A9D1P9C6</accession>
<dbReference type="PROSITE" id="PS51257">
    <property type="entry name" value="PROKAR_LIPOPROTEIN"/>
    <property type="match status" value="1"/>
</dbReference>
<evidence type="ECO:0008006" key="5">
    <source>
        <dbReference type="Google" id="ProtNLM"/>
    </source>
</evidence>
<evidence type="ECO:0000256" key="2">
    <source>
        <dbReference type="SAM" id="SignalP"/>
    </source>
</evidence>
<dbReference type="AlphaFoldDB" id="A0A9D1P9C6"/>
<feature type="chain" id="PRO_5039586125" description="MBG domain-containing protein" evidence="2">
    <location>
        <begin position="28"/>
        <end position="466"/>
    </location>
</feature>
<reference evidence="3" key="1">
    <citation type="submission" date="2020-10" db="EMBL/GenBank/DDBJ databases">
        <authorList>
            <person name="Gilroy R."/>
        </authorList>
    </citation>
    <scope>NUCLEOTIDE SEQUENCE</scope>
    <source>
        <strain evidence="3">CHK183-6373</strain>
    </source>
</reference>
<comment type="caution">
    <text evidence="3">The sequence shown here is derived from an EMBL/GenBank/DDBJ whole genome shotgun (WGS) entry which is preliminary data.</text>
</comment>
<proteinExistence type="predicted"/>
<feature type="signal peptide" evidence="2">
    <location>
        <begin position="1"/>
        <end position="27"/>
    </location>
</feature>
<dbReference type="Proteomes" id="UP000886884">
    <property type="component" value="Unassembled WGS sequence"/>
</dbReference>
<protein>
    <recommendedName>
        <fullName evidence="5">MBG domain-containing protein</fullName>
    </recommendedName>
</protein>
<feature type="compositionally biased region" description="Pro residues" evidence="1">
    <location>
        <begin position="94"/>
        <end position="103"/>
    </location>
</feature>
<sequence length="466" mass="47998">MQRIQFHGSLLLALLLAFMACAPAALAAEEPQTSLPPSPAASAEATPMPALEAPRNILPKQEQDGEGAPTVPAETPYLSSSATPSPQPETASPTPAPSAPPTSPAASLVPATPSPSLAPSTPQPTAQEIPVSITAVSAQYTCVYGESFSFGARDLLVNGMPMEAWANETDTANRARFVNALLAGIAYDGSLSTPILPGVYSIAAPACKAGGYASASVPVATLSIERKPVSLLVQGNWRLRFTGKALSIPTNACTFASGNSTPLKDAEIALLLDACRFSVAEGKTLKDAGKYTIHVSLEESAAQLYALSANTLTLTIQKAAAPLLPSQEIAPLAGRETEYQLDLAALLPAGCGAFSAALAESSDGLTAFSFDAATGLCTYSVLPQSTAPDAFALRISMENYADATLHIDVLPVARVQSGIDGIWLEAVAMGAISEYLFQNDAVKRAICAAIAPADDANATGDSVERP</sequence>
<reference evidence="3" key="2">
    <citation type="journal article" date="2021" name="PeerJ">
        <title>Extensive microbial diversity within the chicken gut microbiome revealed by metagenomics and culture.</title>
        <authorList>
            <person name="Gilroy R."/>
            <person name="Ravi A."/>
            <person name="Getino M."/>
            <person name="Pursley I."/>
            <person name="Horton D.L."/>
            <person name="Alikhan N.F."/>
            <person name="Baker D."/>
            <person name="Gharbi K."/>
            <person name="Hall N."/>
            <person name="Watson M."/>
            <person name="Adriaenssens E.M."/>
            <person name="Foster-Nyarko E."/>
            <person name="Jarju S."/>
            <person name="Secka A."/>
            <person name="Antonio M."/>
            <person name="Oren A."/>
            <person name="Chaudhuri R.R."/>
            <person name="La Ragione R."/>
            <person name="Hildebrand F."/>
            <person name="Pallen M.J."/>
        </authorList>
    </citation>
    <scope>NUCLEOTIDE SEQUENCE</scope>
    <source>
        <strain evidence="3">CHK183-6373</strain>
    </source>
</reference>
<feature type="compositionally biased region" description="Low complexity" evidence="1">
    <location>
        <begin position="79"/>
        <end position="93"/>
    </location>
</feature>
<evidence type="ECO:0000313" key="3">
    <source>
        <dbReference type="EMBL" id="HIV28905.1"/>
    </source>
</evidence>
<organism evidence="3 4">
    <name type="scientific">Candidatus Ornithocaccomicrobium faecavium</name>
    <dbReference type="NCBI Taxonomy" id="2840890"/>
    <lineage>
        <taxon>Bacteria</taxon>
        <taxon>Bacillati</taxon>
        <taxon>Bacillota</taxon>
        <taxon>Clostridia</taxon>
        <taxon>Candidatus Ornithocaccomicrobium</taxon>
    </lineage>
</organism>